<dbReference type="OrthoDB" id="206796at2759"/>
<sequence>MRLIVGNHEQFLSCELLFKLKIAGAGIWRCHEGTGSFVFSSSVPHDSNPIMPTPNNHSAVMEVPHVRQTQSWDCGLACVVMVLEAMGIKGVDLDTIKQLCPTQSTWTVDLAYLLHRFGLNVLFLTVTIGANPDFASESFYLDNMEEDEHRVNRLFREAASKGITICSCSMSATQLQQAILSARCLAIALVDKRKLSTWFNATQLLGPQLCSVASGYTGHYVVICGYDAQRQAFLIQDPARSMPSGMWVAADVLESARKSFGTDEDLLVISTQPLKTNDLLV</sequence>
<dbReference type="InterPro" id="IPR038765">
    <property type="entry name" value="Papain-like_cys_pep_sf"/>
</dbReference>
<dbReference type="Proteomes" id="UP000708148">
    <property type="component" value="Unassembled WGS sequence"/>
</dbReference>
<gene>
    <name evidence="1" type="ORF">OSTQU699_LOCUS3287</name>
</gene>
<evidence type="ECO:0000313" key="1">
    <source>
        <dbReference type="EMBL" id="CAD7697927.1"/>
    </source>
</evidence>
<proteinExistence type="predicted"/>
<evidence type="ECO:0000313" key="2">
    <source>
        <dbReference type="Proteomes" id="UP000708148"/>
    </source>
</evidence>
<dbReference type="SUPFAM" id="SSF54001">
    <property type="entry name" value="Cysteine proteinases"/>
    <property type="match status" value="1"/>
</dbReference>
<comment type="caution">
    <text evidence="1">The sequence shown here is derived from an EMBL/GenBank/DDBJ whole genome shotgun (WGS) entry which is preliminary data.</text>
</comment>
<organism evidence="1 2">
    <name type="scientific">Ostreobium quekettii</name>
    <dbReference type="NCBI Taxonomy" id="121088"/>
    <lineage>
        <taxon>Eukaryota</taxon>
        <taxon>Viridiplantae</taxon>
        <taxon>Chlorophyta</taxon>
        <taxon>core chlorophytes</taxon>
        <taxon>Ulvophyceae</taxon>
        <taxon>TCBD clade</taxon>
        <taxon>Bryopsidales</taxon>
        <taxon>Ostreobineae</taxon>
        <taxon>Ostreobiaceae</taxon>
        <taxon>Ostreobium</taxon>
    </lineage>
</organism>
<dbReference type="Pfam" id="PF09778">
    <property type="entry name" value="Guanylate_cyc_2"/>
    <property type="match status" value="1"/>
</dbReference>
<dbReference type="EMBL" id="CAJHUC010000731">
    <property type="protein sequence ID" value="CAD7697927.1"/>
    <property type="molecule type" value="Genomic_DNA"/>
</dbReference>
<accession>A0A8S1IRR5</accession>
<evidence type="ECO:0008006" key="3">
    <source>
        <dbReference type="Google" id="ProtNLM"/>
    </source>
</evidence>
<protein>
    <recommendedName>
        <fullName evidence="3">Guanylyl cyclase</fullName>
    </recommendedName>
</protein>
<dbReference type="AlphaFoldDB" id="A0A8S1IRR5"/>
<dbReference type="PANTHER" id="PTHR31400">
    <property type="entry name" value="GUANYLYL CYCLASE DOMAIN CONTAINING PROTEIN 1 GUCD1"/>
    <property type="match status" value="1"/>
</dbReference>
<keyword evidence="2" id="KW-1185">Reference proteome</keyword>
<dbReference type="PANTHER" id="PTHR31400:SF1">
    <property type="entry name" value="PROTEIN GUCD1"/>
    <property type="match status" value="1"/>
</dbReference>
<name>A0A8S1IRR5_9CHLO</name>
<dbReference type="Gene3D" id="3.90.70.10">
    <property type="entry name" value="Cysteine proteinases"/>
    <property type="match status" value="1"/>
</dbReference>
<reference evidence="1" key="1">
    <citation type="submission" date="2020-12" db="EMBL/GenBank/DDBJ databases">
        <authorList>
            <person name="Iha C."/>
        </authorList>
    </citation>
    <scope>NUCLEOTIDE SEQUENCE</scope>
</reference>
<dbReference type="InterPro" id="IPR018616">
    <property type="entry name" value="GUCD1"/>
</dbReference>